<proteinExistence type="predicted"/>
<organism evidence="1 2">
    <name type="scientific">Aspergillus melleus</name>
    <dbReference type="NCBI Taxonomy" id="138277"/>
    <lineage>
        <taxon>Eukaryota</taxon>
        <taxon>Fungi</taxon>
        <taxon>Dikarya</taxon>
        <taxon>Ascomycota</taxon>
        <taxon>Pezizomycotina</taxon>
        <taxon>Eurotiomycetes</taxon>
        <taxon>Eurotiomycetidae</taxon>
        <taxon>Eurotiales</taxon>
        <taxon>Aspergillaceae</taxon>
        <taxon>Aspergillus</taxon>
        <taxon>Aspergillus subgen. Circumdati</taxon>
    </lineage>
</organism>
<accession>A0ACC3ALW0</accession>
<dbReference type="EMBL" id="JAOPJF010000156">
    <property type="protein sequence ID" value="KAK1138374.1"/>
    <property type="molecule type" value="Genomic_DNA"/>
</dbReference>
<evidence type="ECO:0000313" key="1">
    <source>
        <dbReference type="EMBL" id="KAK1138374.1"/>
    </source>
</evidence>
<gene>
    <name evidence="1" type="ORF">N8T08_002657</name>
</gene>
<evidence type="ECO:0000313" key="2">
    <source>
        <dbReference type="Proteomes" id="UP001177260"/>
    </source>
</evidence>
<protein>
    <submittedName>
        <fullName evidence="1">Uncharacterized protein</fullName>
    </submittedName>
</protein>
<name>A0ACC3ALW0_9EURO</name>
<dbReference type="Proteomes" id="UP001177260">
    <property type="component" value="Unassembled WGS sequence"/>
</dbReference>
<keyword evidence="2" id="KW-1185">Reference proteome</keyword>
<sequence length="347" mass="38780">MLVPHDCGNNPFITVLPSMAIGDSNVLNLMLAYSASHRARYLKHPEPANRIAHWVSSVFPALRLALEDAHKKTTDNHLAAAIMLLSLKIVSPSTFEVPIPWQSHLKLARDLFLARREQMVYPGNRVGAFLIRWLGYLDIMGTLSCRHSEPPLLAYFSSLNTCCVGEEYDEYGVDCFTGFTPRTGLFLMRLGQLVHQCDNERFDEVGAFVPGWAPSADIIFEAQTLIADLDVLNMHAHANGRHFQDSMSTDIVAMDQAFRYAGLVHLQRRVLGASPSSPALNNALEELMKSLSLIQSGSPVERTEIQARFELLESTGLKQIQNARALMQKCWKEDRSWIALAQGEFLG</sequence>
<reference evidence="1 2" key="1">
    <citation type="journal article" date="2023" name="ACS Omega">
        <title>Identification of the Neoaspergillic Acid Biosynthesis Gene Cluster by Establishing an In Vitro CRISPR-Ribonucleoprotein Genetic System in Aspergillus melleus.</title>
        <authorList>
            <person name="Yuan B."/>
            <person name="Grau M.F."/>
            <person name="Murata R.M."/>
            <person name="Torok T."/>
            <person name="Venkateswaran K."/>
            <person name="Stajich J.E."/>
            <person name="Wang C.C.C."/>
        </authorList>
    </citation>
    <scope>NUCLEOTIDE SEQUENCE [LARGE SCALE GENOMIC DNA]</scope>
    <source>
        <strain evidence="1 2">IMV 1140</strain>
    </source>
</reference>
<comment type="caution">
    <text evidence="1">The sequence shown here is derived from an EMBL/GenBank/DDBJ whole genome shotgun (WGS) entry which is preliminary data.</text>
</comment>